<reference evidence="9 10" key="1">
    <citation type="journal article" date="2022" name="Nat. Ecol. Evol.">
        <title>A masculinizing supergene underlies an exaggerated male reproductive morph in a spider.</title>
        <authorList>
            <person name="Hendrickx F."/>
            <person name="De Corte Z."/>
            <person name="Sonet G."/>
            <person name="Van Belleghem S.M."/>
            <person name="Kostlbacher S."/>
            <person name="Vangestel C."/>
        </authorList>
    </citation>
    <scope>NUCLEOTIDE SEQUENCE [LARGE SCALE GENOMIC DNA]</scope>
    <source>
        <strain evidence="9">W744_W776</strain>
    </source>
</reference>
<keyword evidence="7" id="KW-0812">Transmembrane</keyword>
<keyword evidence="10" id="KW-1185">Reference proteome</keyword>
<evidence type="ECO:0000256" key="3">
    <source>
        <dbReference type="ARBA" id="ARBA00022723"/>
    </source>
</evidence>
<accession>A0AAV6VSP8</accession>
<dbReference type="AlphaFoldDB" id="A0AAV6VSP8"/>
<keyword evidence="5" id="KW-0378">Hydrolase</keyword>
<evidence type="ECO:0000256" key="1">
    <source>
        <dbReference type="ARBA" id="ARBA00001913"/>
    </source>
</evidence>
<evidence type="ECO:0000256" key="6">
    <source>
        <dbReference type="ARBA" id="ARBA00022837"/>
    </source>
</evidence>
<evidence type="ECO:0000259" key="8">
    <source>
        <dbReference type="Pfam" id="PF00884"/>
    </source>
</evidence>
<dbReference type="InterPro" id="IPR017850">
    <property type="entry name" value="Alkaline_phosphatase_core_sf"/>
</dbReference>
<organism evidence="9 10">
    <name type="scientific">Oedothorax gibbosus</name>
    <dbReference type="NCBI Taxonomy" id="931172"/>
    <lineage>
        <taxon>Eukaryota</taxon>
        <taxon>Metazoa</taxon>
        <taxon>Ecdysozoa</taxon>
        <taxon>Arthropoda</taxon>
        <taxon>Chelicerata</taxon>
        <taxon>Arachnida</taxon>
        <taxon>Araneae</taxon>
        <taxon>Araneomorphae</taxon>
        <taxon>Entelegynae</taxon>
        <taxon>Araneoidea</taxon>
        <taxon>Linyphiidae</taxon>
        <taxon>Erigoninae</taxon>
        <taxon>Oedothorax</taxon>
    </lineage>
</organism>
<dbReference type="GO" id="GO:0005737">
    <property type="term" value="C:cytoplasm"/>
    <property type="evidence" value="ECO:0007669"/>
    <property type="project" value="TreeGrafter"/>
</dbReference>
<keyword evidence="3" id="KW-0479">Metal-binding</keyword>
<dbReference type="PROSITE" id="PS00149">
    <property type="entry name" value="SULFATASE_2"/>
    <property type="match status" value="1"/>
</dbReference>
<dbReference type="GO" id="GO:0046872">
    <property type="term" value="F:metal ion binding"/>
    <property type="evidence" value="ECO:0007669"/>
    <property type="project" value="UniProtKB-KW"/>
</dbReference>
<keyword evidence="7" id="KW-0472">Membrane</keyword>
<dbReference type="Gene3D" id="3.40.720.10">
    <property type="entry name" value="Alkaline Phosphatase, subunit A"/>
    <property type="match status" value="3"/>
</dbReference>
<dbReference type="PANTHER" id="PTHR45953:SF1">
    <property type="entry name" value="IDURONATE 2-SULFATASE"/>
    <property type="match status" value="1"/>
</dbReference>
<protein>
    <recommendedName>
        <fullName evidence="8">Sulfatase N-terminal domain-containing protein</fullName>
    </recommendedName>
</protein>
<evidence type="ECO:0000256" key="5">
    <source>
        <dbReference type="ARBA" id="ARBA00022801"/>
    </source>
</evidence>
<keyword evidence="6" id="KW-0106">Calcium</keyword>
<dbReference type="Proteomes" id="UP000827092">
    <property type="component" value="Unassembled WGS sequence"/>
</dbReference>
<dbReference type="PANTHER" id="PTHR45953">
    <property type="entry name" value="IDURONATE 2-SULFATASE"/>
    <property type="match status" value="1"/>
</dbReference>
<sequence length="528" mass="61326">MSIESSLYRRHIALLILIGILVISVLGVCISLLIIPSKVKEQVEYQGKTNVLFIVVDDLRPALGCYGDKRAITPNIDQLASKGMLFKNAYAQQALCAPSRTSFLTSRRPDSLHLYDAGSYWRKTVGDFVTLPQHFKDHGYETISVGKIFHHGIVSNKTDDFPYSWTEQPYRPPTQEYRMKPFPKEYLDLYPIGSMDLAPNHTIPPRMPKISWNPWTDIRERDDVKQLNVSFEDKPYGPLPEDFQLLIRQAYYASMSYMDDQLGKLLQVLEETGYADHTDIVLIGDHGWSLGEHQEWCKYSNFEVSVNVPLIVYMPDIMEKKTRRPFRYEPVLQYTSKPNNNSEQKSYIPYPPRFQTDQLVELVDLFPTLAEAANIAVPPLCKLYPSTFCSEGLSFYPLIEHIVTDPWIDFAWKTAVFSQYPRPALKPQLNSDQPALKDIKYMGYSIRTSRFRYTEWVRFDNRLFKPDWAVIISRELYDHENDPLEVNNVSDEEEYSNLVIELSKRNKLGWRHEMPPGLFDNPPRYGVY</sequence>
<feature type="transmembrane region" description="Helical" evidence="7">
    <location>
        <begin position="12"/>
        <end position="35"/>
    </location>
</feature>
<comment type="similarity">
    <text evidence="2">Belongs to the sulfatase family.</text>
</comment>
<dbReference type="InterPro" id="IPR035874">
    <property type="entry name" value="IDS"/>
</dbReference>
<evidence type="ECO:0000256" key="4">
    <source>
        <dbReference type="ARBA" id="ARBA00022729"/>
    </source>
</evidence>
<evidence type="ECO:0000256" key="7">
    <source>
        <dbReference type="SAM" id="Phobius"/>
    </source>
</evidence>
<keyword evidence="7" id="KW-1133">Transmembrane helix</keyword>
<comment type="caution">
    <text evidence="9">The sequence shown here is derived from an EMBL/GenBank/DDBJ whole genome shotgun (WGS) entry which is preliminary data.</text>
</comment>
<dbReference type="SUPFAM" id="SSF53649">
    <property type="entry name" value="Alkaline phosphatase-like"/>
    <property type="match status" value="1"/>
</dbReference>
<gene>
    <name evidence="9" type="ORF">JTE90_022130</name>
</gene>
<evidence type="ECO:0000313" key="9">
    <source>
        <dbReference type="EMBL" id="KAG8199680.1"/>
    </source>
</evidence>
<feature type="domain" description="Sulfatase N-terminal" evidence="8">
    <location>
        <begin position="50"/>
        <end position="375"/>
    </location>
</feature>
<proteinExistence type="inferred from homology"/>
<dbReference type="Pfam" id="PF00884">
    <property type="entry name" value="Sulfatase"/>
    <property type="match status" value="1"/>
</dbReference>
<dbReference type="EMBL" id="JAFNEN010000025">
    <property type="protein sequence ID" value="KAG8199680.1"/>
    <property type="molecule type" value="Genomic_DNA"/>
</dbReference>
<name>A0AAV6VSP8_9ARAC</name>
<evidence type="ECO:0000313" key="10">
    <source>
        <dbReference type="Proteomes" id="UP000827092"/>
    </source>
</evidence>
<dbReference type="GO" id="GO:0004423">
    <property type="term" value="F:iduronate-2-sulfatase activity"/>
    <property type="evidence" value="ECO:0007669"/>
    <property type="project" value="InterPro"/>
</dbReference>
<keyword evidence="4" id="KW-0732">Signal</keyword>
<evidence type="ECO:0000256" key="2">
    <source>
        <dbReference type="ARBA" id="ARBA00008779"/>
    </source>
</evidence>
<dbReference type="InterPro" id="IPR024607">
    <property type="entry name" value="Sulfatase_CS"/>
</dbReference>
<comment type="cofactor">
    <cofactor evidence="1">
        <name>Ca(2+)</name>
        <dbReference type="ChEBI" id="CHEBI:29108"/>
    </cofactor>
</comment>
<dbReference type="CDD" id="cd16030">
    <property type="entry name" value="iduronate-2-sulfatase"/>
    <property type="match status" value="1"/>
</dbReference>
<dbReference type="InterPro" id="IPR000917">
    <property type="entry name" value="Sulfatase_N"/>
</dbReference>